<gene>
    <name evidence="2" type="ORF">Poli38472_002066</name>
</gene>
<evidence type="ECO:0000313" key="3">
    <source>
        <dbReference type="Proteomes" id="UP000794436"/>
    </source>
</evidence>
<keyword evidence="1" id="KW-1133">Transmembrane helix</keyword>
<sequence length="194" mass="21169">MMVRRSYEPESSEIMRAKAFAILSAVAATSSILSKKCVAELLWTRTSLQFEAKMAWLSTVLGAWGLLAALAAYWWQHALLCAATMRDGDQLRLFLFVWMSLGFAHGAIFLNEFDGRWGWLTCVGLLGVFVGLFLLPSSAPVAASSDETSPATCLVDASEALLPRKVHDEASDDTLVVVSSSSGCYRPPVNFKLL</sequence>
<protein>
    <submittedName>
        <fullName evidence="2">Uncharacterized protein</fullName>
    </submittedName>
</protein>
<proteinExistence type="predicted"/>
<comment type="caution">
    <text evidence="2">The sequence shown here is derived from an EMBL/GenBank/DDBJ whole genome shotgun (WGS) entry which is preliminary data.</text>
</comment>
<dbReference type="AlphaFoldDB" id="A0A8K1CI33"/>
<keyword evidence="3" id="KW-1185">Reference proteome</keyword>
<name>A0A8K1CI33_PYTOL</name>
<accession>A0A8K1CI33</accession>
<keyword evidence="1" id="KW-0812">Transmembrane</keyword>
<dbReference type="EMBL" id="SPLM01000072">
    <property type="protein sequence ID" value="TMW63125.1"/>
    <property type="molecule type" value="Genomic_DNA"/>
</dbReference>
<reference evidence="2" key="1">
    <citation type="submission" date="2019-03" db="EMBL/GenBank/DDBJ databases">
        <title>Long read genome sequence of the mycoparasitic Pythium oligandrum ATCC 38472 isolated from sugarbeet rhizosphere.</title>
        <authorList>
            <person name="Gaulin E."/>
        </authorList>
    </citation>
    <scope>NUCLEOTIDE SEQUENCE</scope>
    <source>
        <strain evidence="2">ATCC 38472_TT</strain>
    </source>
</reference>
<feature type="transmembrane region" description="Helical" evidence="1">
    <location>
        <begin position="93"/>
        <end position="111"/>
    </location>
</feature>
<organism evidence="2 3">
    <name type="scientific">Pythium oligandrum</name>
    <name type="common">Mycoparasitic fungus</name>
    <dbReference type="NCBI Taxonomy" id="41045"/>
    <lineage>
        <taxon>Eukaryota</taxon>
        <taxon>Sar</taxon>
        <taxon>Stramenopiles</taxon>
        <taxon>Oomycota</taxon>
        <taxon>Peronosporomycetes</taxon>
        <taxon>Pythiales</taxon>
        <taxon>Pythiaceae</taxon>
        <taxon>Pythium</taxon>
    </lineage>
</organism>
<feature type="transmembrane region" description="Helical" evidence="1">
    <location>
        <begin position="117"/>
        <end position="135"/>
    </location>
</feature>
<evidence type="ECO:0000256" key="1">
    <source>
        <dbReference type="SAM" id="Phobius"/>
    </source>
</evidence>
<feature type="transmembrane region" description="Helical" evidence="1">
    <location>
        <begin position="54"/>
        <end position="73"/>
    </location>
</feature>
<keyword evidence="1" id="KW-0472">Membrane</keyword>
<dbReference type="Proteomes" id="UP000794436">
    <property type="component" value="Unassembled WGS sequence"/>
</dbReference>
<evidence type="ECO:0000313" key="2">
    <source>
        <dbReference type="EMBL" id="TMW63125.1"/>
    </source>
</evidence>